<dbReference type="AlphaFoldDB" id="A0A8A1LI94"/>
<organism evidence="1 2">
    <name type="scientific">Ajellomyces capsulatus (strain H88)</name>
    <name type="common">Darling's disease fungus</name>
    <name type="synonym">Histoplasma capsulatum</name>
    <dbReference type="NCBI Taxonomy" id="544711"/>
    <lineage>
        <taxon>Eukaryota</taxon>
        <taxon>Fungi</taxon>
        <taxon>Dikarya</taxon>
        <taxon>Ascomycota</taxon>
        <taxon>Pezizomycotina</taxon>
        <taxon>Eurotiomycetes</taxon>
        <taxon>Eurotiomycetidae</taxon>
        <taxon>Onygenales</taxon>
        <taxon>Ajellomycetaceae</taxon>
        <taxon>Histoplasma</taxon>
    </lineage>
</organism>
<evidence type="ECO:0000313" key="2">
    <source>
        <dbReference type="Proteomes" id="UP000663419"/>
    </source>
</evidence>
<dbReference type="Proteomes" id="UP000663419">
    <property type="component" value="Chromosome 3"/>
</dbReference>
<dbReference type="EMBL" id="CP069104">
    <property type="protein sequence ID" value="QSS53601.1"/>
    <property type="molecule type" value="Genomic_DNA"/>
</dbReference>
<dbReference type="VEuPathDB" id="FungiDB:I7I53_00903"/>
<reference evidence="1" key="1">
    <citation type="submission" date="2021-01" db="EMBL/GenBank/DDBJ databases">
        <title>Chromosome-level genome assembly of a human fungal pathogen reveals clustering of transcriptionally co-regulated genes.</title>
        <authorList>
            <person name="Voorhies M."/>
            <person name="Cohen S."/>
            <person name="Shea T.P."/>
            <person name="Petrus S."/>
            <person name="Munoz J.F."/>
            <person name="Poplawski S."/>
            <person name="Goldman W.E."/>
            <person name="Michael T."/>
            <person name="Cuomo C.A."/>
            <person name="Sil A."/>
            <person name="Beyhan S."/>
        </authorList>
    </citation>
    <scope>NUCLEOTIDE SEQUENCE</scope>
    <source>
        <strain evidence="1">H88</strain>
    </source>
</reference>
<accession>A0A8A1LI94</accession>
<gene>
    <name evidence="1" type="ORF">I7I53_00903</name>
</gene>
<name>A0A8A1LI94_AJEC8</name>
<evidence type="ECO:0000313" key="1">
    <source>
        <dbReference type="EMBL" id="QSS53601.1"/>
    </source>
</evidence>
<proteinExistence type="predicted"/>
<sequence length="84" mass="10166">MKKKMRAQIRNTTRENHIYTSHELNQPFAKVLNQAKPRWKRKRETEKKRAEIKRLHRFPSWPNWERSVRGESLRAVAAVEDLSN</sequence>
<protein>
    <submittedName>
        <fullName evidence="1">Uncharacterized protein</fullName>
    </submittedName>
</protein>